<feature type="transmembrane region" description="Helical" evidence="1">
    <location>
        <begin position="67"/>
        <end position="88"/>
    </location>
</feature>
<feature type="transmembrane region" description="Helical" evidence="1">
    <location>
        <begin position="6"/>
        <end position="27"/>
    </location>
</feature>
<keyword evidence="1" id="KW-0812">Transmembrane</keyword>
<accession>A0ABU3GXD2</accession>
<evidence type="ECO:0000256" key="1">
    <source>
        <dbReference type="SAM" id="Phobius"/>
    </source>
</evidence>
<evidence type="ECO:0000313" key="2">
    <source>
        <dbReference type="EMBL" id="MDT3404429.1"/>
    </source>
</evidence>
<dbReference type="Proteomes" id="UP001258315">
    <property type="component" value="Unassembled WGS sequence"/>
</dbReference>
<organism evidence="2 3">
    <name type="scientific">Mucilaginibacter terrae</name>
    <dbReference type="NCBI Taxonomy" id="1955052"/>
    <lineage>
        <taxon>Bacteria</taxon>
        <taxon>Pseudomonadati</taxon>
        <taxon>Bacteroidota</taxon>
        <taxon>Sphingobacteriia</taxon>
        <taxon>Sphingobacteriales</taxon>
        <taxon>Sphingobacteriaceae</taxon>
        <taxon>Mucilaginibacter</taxon>
    </lineage>
</organism>
<feature type="transmembrane region" description="Helical" evidence="1">
    <location>
        <begin position="39"/>
        <end position="61"/>
    </location>
</feature>
<comment type="caution">
    <text evidence="2">The sequence shown here is derived from an EMBL/GenBank/DDBJ whole genome shotgun (WGS) entry which is preliminary data.</text>
</comment>
<keyword evidence="1" id="KW-1133">Transmembrane helix</keyword>
<reference evidence="3" key="1">
    <citation type="submission" date="2023-07" db="EMBL/GenBank/DDBJ databases">
        <title>Functional and genomic diversity of the sorghum phyllosphere microbiome.</title>
        <authorList>
            <person name="Shade A."/>
        </authorList>
    </citation>
    <scope>NUCLEOTIDE SEQUENCE [LARGE SCALE GENOMIC DNA]</scope>
    <source>
        <strain evidence="3">SORGH_AS_0422</strain>
    </source>
</reference>
<keyword evidence="3" id="KW-1185">Reference proteome</keyword>
<name>A0ABU3GXD2_9SPHI</name>
<keyword evidence="1" id="KW-0472">Membrane</keyword>
<proteinExistence type="predicted"/>
<sequence>MRNYFKPSFFVTIISGVNLLLHYSFWFHLIRFKGYEYSFIVLMGFYFPVVLFVGTVIVMFYRNKANLNQWTILLINAVTIVTTLYKLWQLQVNI</sequence>
<protein>
    <submittedName>
        <fullName evidence="2">Uncharacterized protein</fullName>
    </submittedName>
</protein>
<evidence type="ECO:0000313" key="3">
    <source>
        <dbReference type="Proteomes" id="UP001258315"/>
    </source>
</evidence>
<dbReference type="EMBL" id="JAVLVU010000001">
    <property type="protein sequence ID" value="MDT3404429.1"/>
    <property type="molecule type" value="Genomic_DNA"/>
</dbReference>
<gene>
    <name evidence="2" type="ORF">QE417_003501</name>
</gene>